<protein>
    <submittedName>
        <fullName evidence="1">YbdD/YjiX family protein</fullName>
    </submittedName>
</protein>
<dbReference type="RefSeq" id="WP_124842824.1">
    <property type="nucleotide sequence ID" value="NZ_JAUNKP010000002.1"/>
</dbReference>
<reference evidence="1 2" key="1">
    <citation type="submission" date="2018-11" db="EMBL/GenBank/DDBJ databases">
        <title>Genomes From Bacteria Associated with the Canine Oral Cavity: a Test Case for Automated Genome-Based Taxonomic Assignment.</title>
        <authorList>
            <person name="Coil D.A."/>
            <person name="Jospin G."/>
            <person name="Darling A.E."/>
            <person name="Wallis C."/>
            <person name="Davis I.J."/>
            <person name="Harris S."/>
            <person name="Eisen J.A."/>
            <person name="Holcombe L.J."/>
            <person name="O'Flynn C."/>
        </authorList>
    </citation>
    <scope>NUCLEOTIDE SEQUENCE [LARGE SCALE GENOMIC DNA]</scope>
    <source>
        <strain evidence="1 2">OH887_COT-365</strain>
    </source>
</reference>
<dbReference type="OrthoDB" id="3541280at2"/>
<accession>A0A3P1TB13</accession>
<dbReference type="Pfam" id="PF04328">
    <property type="entry name" value="Sel_put"/>
    <property type="match status" value="1"/>
</dbReference>
<comment type="caution">
    <text evidence="1">The sequence shown here is derived from an EMBL/GenBank/DDBJ whole genome shotgun (WGS) entry which is preliminary data.</text>
</comment>
<dbReference type="EMBL" id="RQZG01000002">
    <property type="protein sequence ID" value="RRD06631.1"/>
    <property type="molecule type" value="Genomic_DNA"/>
</dbReference>
<proteinExistence type="predicted"/>
<sequence length="60" mass="7180">MRRQAVSAWRRLAWFVNGVLGANKYQQYLAHHRLHGHGEPLGEREFWRCETDRPPTMRCC</sequence>
<evidence type="ECO:0000313" key="2">
    <source>
        <dbReference type="Proteomes" id="UP000280819"/>
    </source>
</evidence>
<organism evidence="1 2">
    <name type="scientific">Arachnia propionica</name>
    <dbReference type="NCBI Taxonomy" id="1750"/>
    <lineage>
        <taxon>Bacteria</taxon>
        <taxon>Bacillati</taxon>
        <taxon>Actinomycetota</taxon>
        <taxon>Actinomycetes</taxon>
        <taxon>Propionibacteriales</taxon>
        <taxon>Propionibacteriaceae</taxon>
        <taxon>Arachnia</taxon>
    </lineage>
</organism>
<name>A0A3P1TB13_9ACTN</name>
<dbReference type="Proteomes" id="UP000280819">
    <property type="component" value="Unassembled WGS sequence"/>
</dbReference>
<dbReference type="InterPro" id="IPR007423">
    <property type="entry name" value="Sel_put"/>
</dbReference>
<gene>
    <name evidence="1" type="ORF">EII34_03115</name>
</gene>
<dbReference type="AlphaFoldDB" id="A0A3P1TB13"/>
<evidence type="ECO:0000313" key="1">
    <source>
        <dbReference type="EMBL" id="RRD06631.1"/>
    </source>
</evidence>